<protein>
    <submittedName>
        <fullName evidence="1">Uncharacterized protein</fullName>
    </submittedName>
</protein>
<organism evidence="1 2">
    <name type="scientific">Pseudotamlana agarivorans</name>
    <dbReference type="NCBI Taxonomy" id="481183"/>
    <lineage>
        <taxon>Bacteria</taxon>
        <taxon>Pseudomonadati</taxon>
        <taxon>Bacteroidota</taxon>
        <taxon>Flavobacteriia</taxon>
        <taxon>Flavobacteriales</taxon>
        <taxon>Flavobacteriaceae</taxon>
        <taxon>Pseudotamlana</taxon>
    </lineage>
</organism>
<reference evidence="1" key="1">
    <citation type="submission" date="2021-05" db="EMBL/GenBank/DDBJ databases">
        <title>Draft genomes of bacteria isolated from model marine particles.</title>
        <authorList>
            <person name="Datta M.S."/>
            <person name="Schwartzman J.A."/>
            <person name="Enke T.N."/>
            <person name="Saavedra J."/>
            <person name="Cermak N."/>
            <person name="Cordero O.X."/>
        </authorList>
    </citation>
    <scope>NUCLEOTIDE SEQUENCE</scope>
    <source>
        <strain evidence="1">I2M19</strain>
    </source>
</reference>
<keyword evidence="2" id="KW-1185">Reference proteome</keyword>
<evidence type="ECO:0000313" key="2">
    <source>
        <dbReference type="Proteomes" id="UP001647509"/>
    </source>
</evidence>
<dbReference type="Proteomes" id="UP001647509">
    <property type="component" value="Unassembled WGS sequence"/>
</dbReference>
<dbReference type="EMBL" id="JAHKPD010000003">
    <property type="protein sequence ID" value="MBU2949194.1"/>
    <property type="molecule type" value="Genomic_DNA"/>
</dbReference>
<evidence type="ECO:0000313" key="1">
    <source>
        <dbReference type="EMBL" id="MBU2949194.1"/>
    </source>
</evidence>
<name>A0ACC5U4F2_9FLAO</name>
<comment type="caution">
    <text evidence="1">The sequence shown here is derived from an EMBL/GenBank/DDBJ whole genome shotgun (WGS) entry which is preliminary data.</text>
</comment>
<gene>
    <name evidence="1" type="ORF">KO493_00580</name>
</gene>
<accession>A0ACC5U4F2</accession>
<proteinExistence type="predicted"/>
<sequence length="151" mass="16888">MKKFTLLFLFTFILSVSSVFGQARKELNFGLIGVNYEIPVHKDITIAPAVAIDFDLDWINLGVKANYYFDSLFEITDEAWDVYGGINAGYAIYNGHDHDHDNGHDHDHSSFDAGLQVGGRWFWNEKWGVFAEISGGHTIGAMPSIGVTMKL</sequence>